<proteinExistence type="predicted"/>
<dbReference type="Gene3D" id="1.25.40.20">
    <property type="entry name" value="Ankyrin repeat-containing domain"/>
    <property type="match status" value="1"/>
</dbReference>
<dbReference type="PANTHER" id="PTHR24198:SF165">
    <property type="entry name" value="ANKYRIN REPEAT-CONTAINING PROTEIN-RELATED"/>
    <property type="match status" value="1"/>
</dbReference>
<reference evidence="4" key="1">
    <citation type="submission" date="2015-07" db="EMBL/GenBank/DDBJ databases">
        <title>MeaNS - Measles Nucleotide Surveillance Program.</title>
        <authorList>
            <person name="Tran T."/>
            <person name="Druce J."/>
        </authorList>
    </citation>
    <scope>NUCLEOTIDE SEQUENCE</scope>
    <source>
        <strain evidence="4">UCB-OBI-ISO-001</strain>
        <tissue evidence="4">Gonad</tissue>
    </source>
</reference>
<dbReference type="EMBL" id="KQ422477">
    <property type="protein sequence ID" value="KOF74805.1"/>
    <property type="molecule type" value="Genomic_DNA"/>
</dbReference>
<gene>
    <name evidence="4" type="ORF">OCBIM_22035621mg</name>
</gene>
<dbReference type="SMART" id="SM00248">
    <property type="entry name" value="ANK"/>
    <property type="match status" value="2"/>
</dbReference>
<accession>A0A0L8GE32</accession>
<protein>
    <submittedName>
        <fullName evidence="4">Uncharacterized protein</fullName>
    </submittedName>
</protein>
<evidence type="ECO:0000256" key="3">
    <source>
        <dbReference type="PROSITE-ProRule" id="PRU00023"/>
    </source>
</evidence>
<organism evidence="4">
    <name type="scientific">Octopus bimaculoides</name>
    <name type="common">California two-spotted octopus</name>
    <dbReference type="NCBI Taxonomy" id="37653"/>
    <lineage>
        <taxon>Eukaryota</taxon>
        <taxon>Metazoa</taxon>
        <taxon>Spiralia</taxon>
        <taxon>Lophotrochozoa</taxon>
        <taxon>Mollusca</taxon>
        <taxon>Cephalopoda</taxon>
        <taxon>Coleoidea</taxon>
        <taxon>Octopodiformes</taxon>
        <taxon>Octopoda</taxon>
        <taxon>Incirrata</taxon>
        <taxon>Octopodidae</taxon>
        <taxon>Octopus</taxon>
    </lineage>
</organism>
<dbReference type="InterPro" id="IPR002110">
    <property type="entry name" value="Ankyrin_rpt"/>
</dbReference>
<dbReference type="PROSITE" id="PS50297">
    <property type="entry name" value="ANK_REP_REGION"/>
    <property type="match status" value="2"/>
</dbReference>
<dbReference type="SUPFAM" id="SSF48403">
    <property type="entry name" value="Ankyrin repeat"/>
    <property type="match status" value="1"/>
</dbReference>
<feature type="repeat" description="ANK" evidence="3">
    <location>
        <begin position="41"/>
        <end position="66"/>
    </location>
</feature>
<dbReference type="Pfam" id="PF12796">
    <property type="entry name" value="Ank_2"/>
    <property type="match status" value="1"/>
</dbReference>
<evidence type="ECO:0000313" key="4">
    <source>
        <dbReference type="EMBL" id="KOF74805.1"/>
    </source>
</evidence>
<keyword evidence="2 3" id="KW-0040">ANK repeat</keyword>
<name>A0A0L8GE32_OCTBM</name>
<evidence type="ECO:0000256" key="2">
    <source>
        <dbReference type="ARBA" id="ARBA00023043"/>
    </source>
</evidence>
<dbReference type="InterPro" id="IPR036770">
    <property type="entry name" value="Ankyrin_rpt-contain_sf"/>
</dbReference>
<dbReference type="PANTHER" id="PTHR24198">
    <property type="entry name" value="ANKYRIN REPEAT AND PROTEIN KINASE DOMAIN-CONTAINING PROTEIN"/>
    <property type="match status" value="1"/>
</dbReference>
<dbReference type="STRING" id="37653.A0A0L8GE32"/>
<feature type="non-terminal residue" evidence="4">
    <location>
        <position position="1"/>
    </location>
</feature>
<dbReference type="PROSITE" id="PS50088">
    <property type="entry name" value="ANK_REPEAT"/>
    <property type="match status" value="2"/>
</dbReference>
<feature type="repeat" description="ANK" evidence="3">
    <location>
        <begin position="7"/>
        <end position="30"/>
    </location>
</feature>
<dbReference type="AlphaFoldDB" id="A0A0L8GE32"/>
<keyword evidence="1" id="KW-0677">Repeat</keyword>
<sequence length="66" mass="7267">VNPQDNRGRTPLHLACLHGHTDIVGLLLNHIGIKPNVVNKDGDTPLHFAVLFQNYDVVTLMLSQVS</sequence>
<evidence type="ECO:0000256" key="1">
    <source>
        <dbReference type="ARBA" id="ARBA00022737"/>
    </source>
</evidence>